<evidence type="ECO:0000313" key="2">
    <source>
        <dbReference type="Proteomes" id="UP000735302"/>
    </source>
</evidence>
<reference evidence="1 2" key="1">
    <citation type="journal article" date="2021" name="Elife">
        <title>Chloroplast acquisition without the gene transfer in kleptoplastic sea slugs, Plakobranchus ocellatus.</title>
        <authorList>
            <person name="Maeda T."/>
            <person name="Takahashi S."/>
            <person name="Yoshida T."/>
            <person name="Shimamura S."/>
            <person name="Takaki Y."/>
            <person name="Nagai Y."/>
            <person name="Toyoda A."/>
            <person name="Suzuki Y."/>
            <person name="Arimoto A."/>
            <person name="Ishii H."/>
            <person name="Satoh N."/>
            <person name="Nishiyama T."/>
            <person name="Hasebe M."/>
            <person name="Maruyama T."/>
            <person name="Minagawa J."/>
            <person name="Obokata J."/>
            <person name="Shigenobu S."/>
        </authorList>
    </citation>
    <scope>NUCLEOTIDE SEQUENCE [LARGE SCALE GENOMIC DNA]</scope>
</reference>
<dbReference type="AlphaFoldDB" id="A0AAV4B989"/>
<keyword evidence="2" id="KW-1185">Reference proteome</keyword>
<accession>A0AAV4B989</accession>
<dbReference type="SUPFAM" id="SSF49562">
    <property type="entry name" value="C2 domain (Calcium/lipid-binding domain, CaLB)"/>
    <property type="match status" value="1"/>
</dbReference>
<evidence type="ECO:0000313" key="1">
    <source>
        <dbReference type="EMBL" id="GFO16684.1"/>
    </source>
</evidence>
<proteinExistence type="predicted"/>
<dbReference type="InterPro" id="IPR035892">
    <property type="entry name" value="C2_domain_sf"/>
</dbReference>
<name>A0AAV4B989_9GAST</name>
<dbReference type="Proteomes" id="UP000735302">
    <property type="component" value="Unassembled WGS sequence"/>
</dbReference>
<comment type="caution">
    <text evidence="1">The sequence shown here is derived from an EMBL/GenBank/DDBJ whole genome shotgun (WGS) entry which is preliminary data.</text>
</comment>
<dbReference type="EMBL" id="BLXT01004685">
    <property type="protein sequence ID" value="GFO16684.1"/>
    <property type="molecule type" value="Genomic_DNA"/>
</dbReference>
<protein>
    <submittedName>
        <fullName evidence="1">Copine-5</fullName>
    </submittedName>
</protein>
<feature type="non-terminal residue" evidence="1">
    <location>
        <position position="53"/>
    </location>
</feature>
<organism evidence="1 2">
    <name type="scientific">Plakobranchus ocellatus</name>
    <dbReference type="NCBI Taxonomy" id="259542"/>
    <lineage>
        <taxon>Eukaryota</taxon>
        <taxon>Metazoa</taxon>
        <taxon>Spiralia</taxon>
        <taxon>Lophotrochozoa</taxon>
        <taxon>Mollusca</taxon>
        <taxon>Gastropoda</taxon>
        <taxon>Heterobranchia</taxon>
        <taxon>Euthyneura</taxon>
        <taxon>Panpulmonata</taxon>
        <taxon>Sacoglossa</taxon>
        <taxon>Placobranchoidea</taxon>
        <taxon>Plakobranchidae</taxon>
        <taxon>Plakobranchus</taxon>
    </lineage>
</organism>
<sequence length="53" mass="5908">MDTGFRPGTSVVPCTKVEISVSCRNLTDNDLFSKSDPMCVLKVTDPKSRRVFE</sequence>
<gene>
    <name evidence="1" type="ORF">PoB_004318900</name>
</gene>